<dbReference type="Gene3D" id="2.30.30.40">
    <property type="entry name" value="SH3 Domains"/>
    <property type="match status" value="1"/>
</dbReference>
<evidence type="ECO:0000313" key="2">
    <source>
        <dbReference type="EMBL" id="MFE9602937.1"/>
    </source>
</evidence>
<keyword evidence="3" id="KW-1185">Reference proteome</keyword>
<accession>A0ABW6MBQ2</accession>
<gene>
    <name evidence="2" type="ORF">ACFYNQ_30785</name>
</gene>
<organism evidence="2 3">
    <name type="scientific">Streptomyces hokutonensis</name>
    <dbReference type="NCBI Taxonomy" id="1306990"/>
    <lineage>
        <taxon>Bacteria</taxon>
        <taxon>Bacillati</taxon>
        <taxon>Actinomycetota</taxon>
        <taxon>Actinomycetes</taxon>
        <taxon>Kitasatosporales</taxon>
        <taxon>Streptomycetaceae</taxon>
        <taxon>Streptomyces</taxon>
    </lineage>
</organism>
<dbReference type="Proteomes" id="UP001601303">
    <property type="component" value="Unassembled WGS sequence"/>
</dbReference>
<feature type="signal peptide" evidence="1">
    <location>
        <begin position="1"/>
        <end position="24"/>
    </location>
</feature>
<protein>
    <submittedName>
        <fullName evidence="2">SH3 domain-containing protein</fullName>
    </submittedName>
</protein>
<sequence length="188" mass="19159">MRTTPALRTLAAALLTGGTLAVAAAGTTAAAAPTTYAEGHGGGGGGGSPIWGTIVSRTDLNVRQSPTTRSPVVDSLSPGSQDRVQCVVRGQSVNGNSDWYWLVGAQGWASASFVDTGGQWVSSCSDPCPGWKDGSDNGNSSNWNNDPNWSDNSNSWSTSASGSWSVSGSWSWSASGSSSGGGIWNWAP</sequence>
<reference evidence="2 3" key="1">
    <citation type="submission" date="2024-10" db="EMBL/GenBank/DDBJ databases">
        <title>The Natural Products Discovery Center: Release of the First 8490 Sequenced Strains for Exploring Actinobacteria Biosynthetic Diversity.</title>
        <authorList>
            <person name="Kalkreuter E."/>
            <person name="Kautsar S.A."/>
            <person name="Yang D."/>
            <person name="Bader C.D."/>
            <person name="Teijaro C.N."/>
            <person name="Fluegel L."/>
            <person name="Davis C.M."/>
            <person name="Simpson J.R."/>
            <person name="Lauterbach L."/>
            <person name="Steele A.D."/>
            <person name="Gui C."/>
            <person name="Meng S."/>
            <person name="Li G."/>
            <person name="Viehrig K."/>
            <person name="Ye F."/>
            <person name="Su P."/>
            <person name="Kiefer A.F."/>
            <person name="Nichols A."/>
            <person name="Cepeda A.J."/>
            <person name="Yan W."/>
            <person name="Fan B."/>
            <person name="Jiang Y."/>
            <person name="Adhikari A."/>
            <person name="Zheng C.-J."/>
            <person name="Schuster L."/>
            <person name="Cowan T.M."/>
            <person name="Smanski M.J."/>
            <person name="Chevrette M.G."/>
            <person name="De Carvalho L.P.S."/>
            <person name="Shen B."/>
        </authorList>
    </citation>
    <scope>NUCLEOTIDE SEQUENCE [LARGE SCALE GENOMIC DNA]</scope>
    <source>
        <strain evidence="2 3">NPDC006488</strain>
    </source>
</reference>
<dbReference type="RefSeq" id="WP_388111168.1">
    <property type="nucleotide sequence ID" value="NZ_JBIAHM010000011.1"/>
</dbReference>
<comment type="caution">
    <text evidence="2">The sequence shown here is derived from an EMBL/GenBank/DDBJ whole genome shotgun (WGS) entry which is preliminary data.</text>
</comment>
<feature type="chain" id="PRO_5047109745" evidence="1">
    <location>
        <begin position="25"/>
        <end position="188"/>
    </location>
</feature>
<dbReference type="EMBL" id="JBIAHM010000011">
    <property type="protein sequence ID" value="MFE9602937.1"/>
    <property type="molecule type" value="Genomic_DNA"/>
</dbReference>
<name>A0ABW6MBQ2_9ACTN</name>
<evidence type="ECO:0000256" key="1">
    <source>
        <dbReference type="SAM" id="SignalP"/>
    </source>
</evidence>
<evidence type="ECO:0000313" key="3">
    <source>
        <dbReference type="Proteomes" id="UP001601303"/>
    </source>
</evidence>
<keyword evidence="1" id="KW-0732">Signal</keyword>
<proteinExistence type="predicted"/>